<dbReference type="Gene3D" id="3.40.1010.10">
    <property type="entry name" value="Cobalt-precorrin-4 Transmethylase, Domain 1"/>
    <property type="match status" value="1"/>
</dbReference>
<dbReference type="Gene3D" id="3.30.950.10">
    <property type="entry name" value="Methyltransferase, Cobalt-precorrin-4 Transmethylase, Domain 2"/>
    <property type="match status" value="1"/>
</dbReference>
<organism evidence="7 8">
    <name type="scientific">Halanaerobacter jeridensis</name>
    <dbReference type="NCBI Taxonomy" id="706427"/>
    <lineage>
        <taxon>Bacteria</taxon>
        <taxon>Bacillati</taxon>
        <taxon>Bacillota</taxon>
        <taxon>Clostridia</taxon>
        <taxon>Halanaerobiales</taxon>
        <taxon>Halobacteroidaceae</taxon>
        <taxon>Halanaerobacter</taxon>
    </lineage>
</organism>
<protein>
    <submittedName>
        <fullName evidence="7">Cobalt-precorrin-7 (C5)-methyltransferase</fullName>
        <ecNumber evidence="7">2.1.1.289</ecNumber>
    </submittedName>
</protein>
<dbReference type="GO" id="GO:0032259">
    <property type="term" value="P:methylation"/>
    <property type="evidence" value="ECO:0007669"/>
    <property type="project" value="UniProtKB-KW"/>
</dbReference>
<dbReference type="Pfam" id="PF00590">
    <property type="entry name" value="TP_methylase"/>
    <property type="match status" value="1"/>
</dbReference>
<evidence type="ECO:0000256" key="5">
    <source>
        <dbReference type="ARBA" id="ARBA00022691"/>
    </source>
</evidence>
<proteinExistence type="predicted"/>
<keyword evidence="5" id="KW-0949">S-adenosyl-L-methionine</keyword>
<dbReference type="SUPFAM" id="SSF53790">
    <property type="entry name" value="Tetrapyrrole methylase"/>
    <property type="match status" value="1"/>
</dbReference>
<keyword evidence="4 7" id="KW-0808">Transferase</keyword>
<dbReference type="EMBL" id="JAFBDQ010000009">
    <property type="protein sequence ID" value="MBM7557125.1"/>
    <property type="molecule type" value="Genomic_DNA"/>
</dbReference>
<accession>A0A938XT98</accession>
<evidence type="ECO:0000256" key="3">
    <source>
        <dbReference type="ARBA" id="ARBA00022603"/>
    </source>
</evidence>
<evidence type="ECO:0000313" key="7">
    <source>
        <dbReference type="EMBL" id="MBM7557125.1"/>
    </source>
</evidence>
<feature type="domain" description="Tetrapyrrole methylase" evidence="6">
    <location>
        <begin position="3"/>
        <end position="191"/>
    </location>
</feature>
<dbReference type="InterPro" id="IPR035996">
    <property type="entry name" value="4pyrrol_Methylase_sf"/>
</dbReference>
<dbReference type="GO" id="GO:0009236">
    <property type="term" value="P:cobalamin biosynthetic process"/>
    <property type="evidence" value="ECO:0007669"/>
    <property type="project" value="UniProtKB-KW"/>
</dbReference>
<dbReference type="RefSeq" id="WP_204701885.1">
    <property type="nucleotide sequence ID" value="NZ_JAFBDQ010000009.1"/>
</dbReference>
<dbReference type="Proteomes" id="UP000774000">
    <property type="component" value="Unassembled WGS sequence"/>
</dbReference>
<comment type="pathway">
    <text evidence="1">Cofactor biosynthesis; adenosylcobalamin biosynthesis.</text>
</comment>
<comment type="caution">
    <text evidence="7">The sequence shown here is derived from an EMBL/GenBank/DDBJ whole genome shotgun (WGS) entry which is preliminary data.</text>
</comment>
<evidence type="ECO:0000313" key="8">
    <source>
        <dbReference type="Proteomes" id="UP000774000"/>
    </source>
</evidence>
<reference evidence="7" key="1">
    <citation type="submission" date="2021-01" db="EMBL/GenBank/DDBJ databases">
        <title>Genomic Encyclopedia of Type Strains, Phase IV (KMG-IV): sequencing the most valuable type-strain genomes for metagenomic binning, comparative biology and taxonomic classification.</title>
        <authorList>
            <person name="Goeker M."/>
        </authorList>
    </citation>
    <scope>NUCLEOTIDE SEQUENCE</scope>
    <source>
        <strain evidence="7">DSM 23230</strain>
    </source>
</reference>
<dbReference type="CDD" id="cd11644">
    <property type="entry name" value="Precorrin-6Y-MT"/>
    <property type="match status" value="1"/>
</dbReference>
<dbReference type="InterPro" id="IPR050714">
    <property type="entry name" value="Cobalamin_biosynth_MTase"/>
</dbReference>
<dbReference type="EC" id="2.1.1.289" evidence="7"/>
<dbReference type="InterPro" id="IPR000878">
    <property type="entry name" value="4pyrrol_Mease"/>
</dbReference>
<dbReference type="NCBIfam" id="TIGR02467">
    <property type="entry name" value="CbiE"/>
    <property type="match status" value="1"/>
</dbReference>
<dbReference type="InterPro" id="IPR014776">
    <property type="entry name" value="4pyrrole_Mease_sub2"/>
</dbReference>
<dbReference type="PANTHER" id="PTHR43182">
    <property type="entry name" value="COBALT-PRECORRIN-6B C(15)-METHYLTRANSFERASE (DECARBOXYLATING)"/>
    <property type="match status" value="1"/>
</dbReference>
<evidence type="ECO:0000259" key="6">
    <source>
        <dbReference type="Pfam" id="PF00590"/>
    </source>
</evidence>
<keyword evidence="8" id="KW-1185">Reference proteome</keyword>
<gene>
    <name evidence="7" type="ORF">JOC47_001979</name>
</gene>
<dbReference type="PANTHER" id="PTHR43182:SF1">
    <property type="entry name" value="COBALT-PRECORRIN-7 C(5)-METHYLTRANSFERASE"/>
    <property type="match status" value="1"/>
</dbReference>
<evidence type="ECO:0000256" key="4">
    <source>
        <dbReference type="ARBA" id="ARBA00022679"/>
    </source>
</evidence>
<dbReference type="GO" id="GO:0008276">
    <property type="term" value="F:protein methyltransferase activity"/>
    <property type="evidence" value="ECO:0007669"/>
    <property type="project" value="InterPro"/>
</dbReference>
<keyword evidence="3 7" id="KW-0489">Methyltransferase</keyword>
<keyword evidence="2" id="KW-0169">Cobalamin biosynthesis</keyword>
<evidence type="ECO:0000256" key="1">
    <source>
        <dbReference type="ARBA" id="ARBA00004953"/>
    </source>
</evidence>
<dbReference type="InterPro" id="IPR014777">
    <property type="entry name" value="4pyrrole_Mease_sub1"/>
</dbReference>
<name>A0A938XT98_9FIRM</name>
<dbReference type="AlphaFoldDB" id="A0A938XT98"/>
<evidence type="ECO:0000256" key="2">
    <source>
        <dbReference type="ARBA" id="ARBA00022573"/>
    </source>
</evidence>
<sequence length="207" mass="22998">MNKIQIAGIGPGTQDYLLPITKRIVEESDILIGGGRALELFSELDKETMKITSDLTAVKDYIKNNYQSQQIVVLVSGDPGLYSILKYLKRYFTEEELEVIPGISAMQLGFAKAKMVWQDAKITSLHGSGNKEQLLNLVQAESKVAFFTDNQLPPQEIADYLLEQGLDKQGMVAENLSYPSERVVQGSLEKISSKQFGGLSVMVIYDE</sequence>
<dbReference type="InterPro" id="IPR012818">
    <property type="entry name" value="CbiE"/>
</dbReference>